<dbReference type="EMBL" id="FOCF01000004">
    <property type="protein sequence ID" value="SEN06663.1"/>
    <property type="molecule type" value="Genomic_DNA"/>
</dbReference>
<dbReference type="InterPro" id="IPR017853">
    <property type="entry name" value="GH"/>
</dbReference>
<evidence type="ECO:0000256" key="5">
    <source>
        <dbReference type="ARBA" id="ARBA00022801"/>
    </source>
</evidence>
<sequence>MPTRRETIGMLAAAAMCPVPALAADGQGLDRIARAKGLRFGSALSSNPKGASFDNPAYAALLRTDCGLLVAENEMKWQHMQPAPDRLDFAAFDRMLSTAERNRMIMRGHNLVWHRRKWMPRWVEAHDFGARPATEAARLLTERVESVTRRYGRRITSYDVVNEAVTPETGKLEDTALSQAMGSVEATLDLAFHTARASAPHAELVYNDYMSWEPGNAAHRAGVLRLLEGFRRRGTPVDALGVQSHIITAGPDTRGSVLAYQSEWRRFLDAVSAMGYGLLITEFDVRDNGLPADPVARDRAVANYARAYLDVTLAQPQLRDVLAWGLTDRFSWIEGFEPRPDKAPRRPCPYDADYHAKPLRAAVAAALAAAPRRSARRSAP</sequence>
<evidence type="ECO:0000313" key="12">
    <source>
        <dbReference type="EMBL" id="SEN06663.1"/>
    </source>
</evidence>
<protein>
    <recommendedName>
        <fullName evidence="9">Beta-xylanase</fullName>
        <ecNumber evidence="9">3.2.1.8</ecNumber>
    </recommendedName>
</protein>
<dbReference type="AlphaFoldDB" id="A0A1H8DHE2"/>
<feature type="domain" description="GH10" evidence="11">
    <location>
        <begin position="23"/>
        <end position="366"/>
    </location>
</feature>
<evidence type="ECO:0000256" key="9">
    <source>
        <dbReference type="RuleBase" id="RU361174"/>
    </source>
</evidence>
<evidence type="ECO:0000256" key="4">
    <source>
        <dbReference type="ARBA" id="ARBA00022729"/>
    </source>
</evidence>
<evidence type="ECO:0000259" key="11">
    <source>
        <dbReference type="PROSITE" id="PS51760"/>
    </source>
</evidence>
<dbReference type="PRINTS" id="PR00134">
    <property type="entry name" value="GLHYDRLASE10"/>
</dbReference>
<organism evidence="12 13">
    <name type="scientific">Sphingomonas gellani</name>
    <dbReference type="NCBI Taxonomy" id="1166340"/>
    <lineage>
        <taxon>Bacteria</taxon>
        <taxon>Pseudomonadati</taxon>
        <taxon>Pseudomonadota</taxon>
        <taxon>Alphaproteobacteria</taxon>
        <taxon>Sphingomonadales</taxon>
        <taxon>Sphingomonadaceae</taxon>
        <taxon>Sphingomonas</taxon>
    </lineage>
</organism>
<comment type="similarity">
    <text evidence="2 9">Belongs to the glycosyl hydrolase 10 (cellulase F) family.</text>
</comment>
<evidence type="ECO:0000256" key="1">
    <source>
        <dbReference type="ARBA" id="ARBA00000681"/>
    </source>
</evidence>
<dbReference type="SMART" id="SM00633">
    <property type="entry name" value="Glyco_10"/>
    <property type="match status" value="1"/>
</dbReference>
<keyword evidence="13" id="KW-1185">Reference proteome</keyword>
<dbReference type="OrthoDB" id="9815836at2"/>
<gene>
    <name evidence="12" type="ORF">SAMN05192583_1928</name>
</gene>
<evidence type="ECO:0000256" key="3">
    <source>
        <dbReference type="ARBA" id="ARBA00022651"/>
    </source>
</evidence>
<keyword evidence="3 12" id="KW-0858">Xylan degradation</keyword>
<dbReference type="SUPFAM" id="SSF51445">
    <property type="entry name" value="(Trans)glycosidases"/>
    <property type="match status" value="1"/>
</dbReference>
<evidence type="ECO:0000256" key="6">
    <source>
        <dbReference type="ARBA" id="ARBA00023277"/>
    </source>
</evidence>
<keyword evidence="8 9" id="KW-0624">Polysaccharide degradation</keyword>
<feature type="signal peptide" evidence="10">
    <location>
        <begin position="1"/>
        <end position="23"/>
    </location>
</feature>
<reference evidence="13" key="1">
    <citation type="submission" date="2016-10" db="EMBL/GenBank/DDBJ databases">
        <authorList>
            <person name="Varghese N."/>
            <person name="Submissions S."/>
        </authorList>
    </citation>
    <scope>NUCLEOTIDE SEQUENCE [LARGE SCALE GENOMIC DNA]</scope>
    <source>
        <strain evidence="13">S6-262</strain>
    </source>
</reference>
<dbReference type="InterPro" id="IPR044846">
    <property type="entry name" value="GH10"/>
</dbReference>
<evidence type="ECO:0000256" key="7">
    <source>
        <dbReference type="ARBA" id="ARBA00023295"/>
    </source>
</evidence>
<feature type="chain" id="PRO_5011497330" description="Beta-xylanase" evidence="10">
    <location>
        <begin position="24"/>
        <end position="380"/>
    </location>
</feature>
<proteinExistence type="inferred from homology"/>
<evidence type="ECO:0000313" key="13">
    <source>
        <dbReference type="Proteomes" id="UP000199206"/>
    </source>
</evidence>
<comment type="catalytic activity">
    <reaction evidence="1 9">
        <text>Endohydrolysis of (1-&gt;4)-beta-D-xylosidic linkages in xylans.</text>
        <dbReference type="EC" id="3.2.1.8"/>
    </reaction>
</comment>
<keyword evidence="5 9" id="KW-0378">Hydrolase</keyword>
<dbReference type="PROSITE" id="PS51760">
    <property type="entry name" value="GH10_2"/>
    <property type="match status" value="1"/>
</dbReference>
<keyword evidence="7 9" id="KW-0326">Glycosidase</keyword>
<name>A0A1H8DHE2_9SPHN</name>
<dbReference type="STRING" id="1166340.SAMN05192583_1928"/>
<dbReference type="InterPro" id="IPR001000">
    <property type="entry name" value="GH10_dom"/>
</dbReference>
<dbReference type="Pfam" id="PF00331">
    <property type="entry name" value="Glyco_hydro_10"/>
    <property type="match status" value="1"/>
</dbReference>
<dbReference type="Proteomes" id="UP000199206">
    <property type="component" value="Unassembled WGS sequence"/>
</dbReference>
<dbReference type="EC" id="3.2.1.8" evidence="9"/>
<keyword evidence="4 10" id="KW-0732">Signal</keyword>
<dbReference type="PANTHER" id="PTHR31490">
    <property type="entry name" value="GLYCOSYL HYDROLASE"/>
    <property type="match status" value="1"/>
</dbReference>
<dbReference type="GO" id="GO:0045493">
    <property type="term" value="P:xylan catabolic process"/>
    <property type="evidence" value="ECO:0007669"/>
    <property type="project" value="UniProtKB-KW"/>
</dbReference>
<keyword evidence="6 9" id="KW-0119">Carbohydrate metabolism</keyword>
<dbReference type="GO" id="GO:0031176">
    <property type="term" value="F:endo-1,4-beta-xylanase activity"/>
    <property type="evidence" value="ECO:0007669"/>
    <property type="project" value="UniProtKB-EC"/>
</dbReference>
<evidence type="ECO:0000256" key="10">
    <source>
        <dbReference type="SAM" id="SignalP"/>
    </source>
</evidence>
<evidence type="ECO:0000256" key="8">
    <source>
        <dbReference type="ARBA" id="ARBA00023326"/>
    </source>
</evidence>
<accession>A0A1H8DHE2</accession>
<dbReference type="Gene3D" id="3.20.20.80">
    <property type="entry name" value="Glycosidases"/>
    <property type="match status" value="1"/>
</dbReference>
<evidence type="ECO:0000256" key="2">
    <source>
        <dbReference type="ARBA" id="ARBA00007495"/>
    </source>
</evidence>
<dbReference type="PANTHER" id="PTHR31490:SF88">
    <property type="entry name" value="BETA-XYLANASE"/>
    <property type="match status" value="1"/>
</dbReference>